<sequence>MFTLIIFALIAVAVLAKKTKLVIWLCRKLAGSVGAAMVAFVGVFGASCVSLYSREIVEQSTPIFTKILGLTSIALPENWQLKLTFWLIAAAVVLIGMRELGLGAVIKIREKDLEGRISTLPPQSFLEYYGNGLKEIGEIRRGTKQDHANGTLTGDDLDASIRTVMKHILGMARLWDGISSDELMLYRSNIMEVIHPELMDDIKDKPQDYQQLVLNSPFFLYGDNYTSRLDSASGLLLIESNRLTVTSNSHGMEPDEDVKPICLPFSYPGDHLQPNLPGAPEALVSKSARYLKSTAPEIFQWLALLREKNNRYDRKFAQEIRKYYSKSDHAQSILSIPIVFNGRAMAVLNIYRNKDGIFRGEERAQQFAALMSPVCYHLAKMLSLSSRIA</sequence>
<evidence type="ECO:0000313" key="2">
    <source>
        <dbReference type="EMBL" id="PRC19690.1"/>
    </source>
</evidence>
<evidence type="ECO:0000313" key="3">
    <source>
        <dbReference type="Proteomes" id="UP000238045"/>
    </source>
</evidence>
<proteinExistence type="predicted"/>
<feature type="transmembrane region" description="Helical" evidence="1">
    <location>
        <begin position="85"/>
        <end position="106"/>
    </location>
</feature>
<name>A0A2S9EUL4_9PSED</name>
<accession>A0A2S9EUL4</accession>
<keyword evidence="1" id="KW-0472">Membrane</keyword>
<comment type="caution">
    <text evidence="2">The sequence shown here is derived from an EMBL/GenBank/DDBJ whole genome shotgun (WGS) entry which is preliminary data.</text>
</comment>
<dbReference type="RefSeq" id="WP_105696558.1">
    <property type="nucleotide sequence ID" value="NZ_CP159260.1"/>
</dbReference>
<keyword evidence="1" id="KW-1133">Transmembrane helix</keyword>
<dbReference type="EMBL" id="PCQL01000008">
    <property type="protein sequence ID" value="PRC19690.1"/>
    <property type="molecule type" value="Genomic_DNA"/>
</dbReference>
<feature type="transmembrane region" description="Helical" evidence="1">
    <location>
        <begin position="32"/>
        <end position="51"/>
    </location>
</feature>
<protein>
    <submittedName>
        <fullName evidence="2">GAF domain-containing protein</fullName>
    </submittedName>
</protein>
<organism evidence="2 3">
    <name type="scientific">Pseudomonas poae</name>
    <dbReference type="NCBI Taxonomy" id="200451"/>
    <lineage>
        <taxon>Bacteria</taxon>
        <taxon>Pseudomonadati</taxon>
        <taxon>Pseudomonadota</taxon>
        <taxon>Gammaproteobacteria</taxon>
        <taxon>Pseudomonadales</taxon>
        <taxon>Pseudomonadaceae</taxon>
        <taxon>Pseudomonas</taxon>
    </lineage>
</organism>
<evidence type="ECO:0000256" key="1">
    <source>
        <dbReference type="SAM" id="Phobius"/>
    </source>
</evidence>
<dbReference type="Proteomes" id="UP000238045">
    <property type="component" value="Unassembled WGS sequence"/>
</dbReference>
<gene>
    <name evidence="2" type="ORF">CQZ99_10105</name>
</gene>
<keyword evidence="1" id="KW-0812">Transmembrane</keyword>
<dbReference type="AlphaFoldDB" id="A0A2S9EUL4"/>
<keyword evidence="3" id="KW-1185">Reference proteome</keyword>
<reference evidence="2 3" key="1">
    <citation type="submission" date="2017-09" db="EMBL/GenBank/DDBJ databases">
        <title>Genomic, metabolic, and phenotypic characteristics of bacterial isolates from the natural microbiome of the model nematode Caenorhabditis elegans.</title>
        <authorList>
            <person name="Zimmermann J."/>
            <person name="Obeng N."/>
            <person name="Yang W."/>
            <person name="Obeng O."/>
            <person name="Kissoyan K."/>
            <person name="Pees B."/>
            <person name="Dirksen P."/>
            <person name="Hoppner M."/>
            <person name="Franke A."/>
            <person name="Rosenstiel P."/>
            <person name="Leippe M."/>
            <person name="Dierking K."/>
            <person name="Kaleta C."/>
            <person name="Schulenburg H."/>
        </authorList>
    </citation>
    <scope>NUCLEOTIDE SEQUENCE [LARGE SCALE GENOMIC DNA]</scope>
    <source>
        <strain evidence="2 3">MYb117</strain>
    </source>
</reference>